<dbReference type="EMBL" id="JAEDAH010000046">
    <property type="protein sequence ID" value="MCA6063902.1"/>
    <property type="molecule type" value="Genomic_DNA"/>
</dbReference>
<feature type="region of interest" description="Disordered" evidence="1">
    <location>
        <begin position="284"/>
        <end position="309"/>
    </location>
</feature>
<name>A0ABS7ZRZ1_9GAMM</name>
<keyword evidence="3" id="KW-1185">Reference proteome</keyword>
<gene>
    <name evidence="2" type="ORF">I9W95_09810</name>
</gene>
<reference evidence="2 3" key="1">
    <citation type="submission" date="2020-12" db="EMBL/GenBank/DDBJ databases">
        <title>Novel Thalassolituus-related marine hydrocarbonoclastic bacteria mediated algae-derived hydrocarbons mineralization in twilight zone of the northern South China Sea.</title>
        <authorList>
            <person name="Dong C."/>
        </authorList>
    </citation>
    <scope>NUCLEOTIDE SEQUENCE [LARGE SCALE GENOMIC DNA]</scope>
    <source>
        <strain evidence="2 3">IMCC1826</strain>
    </source>
</reference>
<dbReference type="Proteomes" id="UP000714380">
    <property type="component" value="Unassembled WGS sequence"/>
</dbReference>
<organism evidence="2 3">
    <name type="scientific">Thalassolituus marinus</name>
    <dbReference type="NCBI Taxonomy" id="671053"/>
    <lineage>
        <taxon>Bacteria</taxon>
        <taxon>Pseudomonadati</taxon>
        <taxon>Pseudomonadota</taxon>
        <taxon>Gammaproteobacteria</taxon>
        <taxon>Oceanospirillales</taxon>
        <taxon>Oceanospirillaceae</taxon>
        <taxon>Thalassolituus</taxon>
    </lineage>
</organism>
<evidence type="ECO:0000256" key="1">
    <source>
        <dbReference type="SAM" id="MobiDB-lite"/>
    </source>
</evidence>
<evidence type="ECO:0000313" key="3">
    <source>
        <dbReference type="Proteomes" id="UP000714380"/>
    </source>
</evidence>
<feature type="compositionally biased region" description="Basic and acidic residues" evidence="1">
    <location>
        <begin position="284"/>
        <end position="300"/>
    </location>
</feature>
<evidence type="ECO:0000313" key="2">
    <source>
        <dbReference type="EMBL" id="MCA6063902.1"/>
    </source>
</evidence>
<sequence length="309" mass="35745">MWDWLKFFPFEDRRNKHPKPDEIRGPYLSTPIKNKWIFGDCAFYFKAPRANPIFGLFGDGNSVDAVKPGLKNILKGSWQRVYSGNSDAPPDFWDRDLFYANTWYFVGPWFVGRQAALSAYGTLISADKDSKFLKTSLFHPRVFEMAVADYLDSTYGYHRSGKKSIYRGPLNWRVMPLSSTIQAVVCDIHHIHNGGKDNPMLRRLVFFPVTDHQFVQVMFDFGGVAIYRDEMRTKPLMELCDSIINSMHMTVGESTLAKWNKLKEECPDMSITEEFGELPWPLFKDKPGKKVKEREVKSADESMFIPHRS</sequence>
<accession>A0ABS7ZRZ1</accession>
<comment type="caution">
    <text evidence="2">The sequence shown here is derived from an EMBL/GenBank/DDBJ whole genome shotgun (WGS) entry which is preliminary data.</text>
</comment>
<proteinExistence type="predicted"/>
<dbReference type="RefSeq" id="WP_225674364.1">
    <property type="nucleotide sequence ID" value="NZ_JAEDAH010000046.1"/>
</dbReference>
<protein>
    <submittedName>
        <fullName evidence="2">Uncharacterized protein</fullName>
    </submittedName>
</protein>